<sequence length="373" mass="39864">MKKRTDSPTKARTHATAIAACTMAVTASGEIQLTPVGEFRAADGRPKEVPAWRIDAAIAARVIALAAQRTNPCVIDYEHQTLLTKTNGQPAPAAGWFKTLEWRDDAGLFGVNVDWTPRAKEMIAAGEYKYISPVFQYDETTGEVLQVLMAAITNNPAIDGMDALIAAASLLITTPSDPQPEKESSMDELIQQVIWLLNLPVGSTAEDCATQLQKLIDALKQDTTVTAAASFDMVAYLGKQHSAIAVLSAATPDPAKFVPIETMQALQGRIAALTAETNTTRIDALVTQALDDGKLLPMQEAWARDFGAKDIAALTAYLDSAPQLAILTGTQTKGVPPVNTKTVALTANQQALCKAFGVSPEDFVKTQQEEQAA</sequence>
<evidence type="ECO:0000313" key="1">
    <source>
        <dbReference type="EMBL" id="MYM80543.1"/>
    </source>
</evidence>
<proteinExistence type="predicted"/>
<evidence type="ECO:0000313" key="2">
    <source>
        <dbReference type="Proteomes" id="UP000474565"/>
    </source>
</evidence>
<dbReference type="Proteomes" id="UP000474565">
    <property type="component" value="Unassembled WGS sequence"/>
</dbReference>
<dbReference type="Pfam" id="PF10123">
    <property type="entry name" value="Mu-like_Pro"/>
    <property type="match status" value="1"/>
</dbReference>
<evidence type="ECO:0008006" key="3">
    <source>
        <dbReference type="Google" id="ProtNLM"/>
    </source>
</evidence>
<dbReference type="AlphaFoldDB" id="A0A6L8MD50"/>
<reference evidence="1 2" key="1">
    <citation type="submission" date="2019-12" db="EMBL/GenBank/DDBJ databases">
        <title>Novel species isolated from a subtropical stream in China.</title>
        <authorList>
            <person name="Lu H."/>
        </authorList>
    </citation>
    <scope>NUCLEOTIDE SEQUENCE [LARGE SCALE GENOMIC DNA]</scope>
    <source>
        <strain evidence="1 2">FT50W</strain>
    </source>
</reference>
<protein>
    <recommendedName>
        <fullName evidence="3">Protease (I) and scaffold (Z) protein</fullName>
    </recommendedName>
</protein>
<organism evidence="1 2">
    <name type="scientific">Duganella lactea</name>
    <dbReference type="NCBI Taxonomy" id="2692173"/>
    <lineage>
        <taxon>Bacteria</taxon>
        <taxon>Pseudomonadati</taxon>
        <taxon>Pseudomonadota</taxon>
        <taxon>Betaproteobacteria</taxon>
        <taxon>Burkholderiales</taxon>
        <taxon>Oxalobacteraceae</taxon>
        <taxon>Telluria group</taxon>
        <taxon>Duganella</taxon>
    </lineage>
</organism>
<name>A0A6L8MD50_9BURK</name>
<dbReference type="RefSeq" id="WP_161017952.1">
    <property type="nucleotide sequence ID" value="NZ_WWCP01000001.1"/>
</dbReference>
<comment type="caution">
    <text evidence="1">The sequence shown here is derived from an EMBL/GenBank/DDBJ whole genome shotgun (WGS) entry which is preliminary data.</text>
</comment>
<accession>A0A6L8MD50</accession>
<dbReference type="EMBL" id="WWCP01000001">
    <property type="protein sequence ID" value="MYM80543.1"/>
    <property type="molecule type" value="Genomic_DNA"/>
</dbReference>
<gene>
    <name evidence="1" type="ORF">GTP44_01030</name>
</gene>
<dbReference type="InterPro" id="IPR012106">
    <property type="entry name" value="Phage_Mu_Gp1"/>
</dbReference>
<dbReference type="PIRSF" id="PIRSF016624">
    <property type="entry name" value="Mu_prophg_I"/>
    <property type="match status" value="1"/>
</dbReference>